<evidence type="ECO:0000313" key="3">
    <source>
        <dbReference type="Proteomes" id="UP000198372"/>
    </source>
</evidence>
<proteinExistence type="predicted"/>
<accession>A0A238F7S6</accession>
<evidence type="ECO:0000313" key="2">
    <source>
        <dbReference type="EMBL" id="SCV69922.1"/>
    </source>
</evidence>
<dbReference type="AlphaFoldDB" id="A0A238F7S6"/>
<feature type="compositionally biased region" description="Pro residues" evidence="1">
    <location>
        <begin position="520"/>
        <end position="534"/>
    </location>
</feature>
<feature type="compositionally biased region" description="Basic and acidic residues" evidence="1">
    <location>
        <begin position="547"/>
        <end position="565"/>
    </location>
</feature>
<reference evidence="3" key="1">
    <citation type="submission" date="2016-09" db="EMBL/GenBank/DDBJ databases">
        <authorList>
            <person name="Jeantristanb JTB J.-T."/>
            <person name="Ricardo R."/>
        </authorList>
    </citation>
    <scope>NUCLEOTIDE SEQUENCE [LARGE SCALE GENOMIC DNA]</scope>
</reference>
<feature type="compositionally biased region" description="Low complexity" evidence="1">
    <location>
        <begin position="137"/>
        <end position="146"/>
    </location>
</feature>
<feature type="compositionally biased region" description="Basic residues" evidence="1">
    <location>
        <begin position="148"/>
        <end position="159"/>
    </location>
</feature>
<protein>
    <submittedName>
        <fullName evidence="2">BQ2448_1316 protein</fullName>
    </submittedName>
</protein>
<feature type="compositionally biased region" description="Polar residues" evidence="1">
    <location>
        <begin position="285"/>
        <end position="309"/>
    </location>
</feature>
<feature type="region of interest" description="Disordered" evidence="1">
    <location>
        <begin position="1"/>
        <end position="32"/>
    </location>
</feature>
<gene>
    <name evidence="2" type="ORF">BQ2448_1316</name>
</gene>
<dbReference type="OrthoDB" id="2538387at2759"/>
<organism evidence="2 3">
    <name type="scientific">Microbotryum intermedium</name>
    <dbReference type="NCBI Taxonomy" id="269621"/>
    <lineage>
        <taxon>Eukaryota</taxon>
        <taxon>Fungi</taxon>
        <taxon>Dikarya</taxon>
        <taxon>Basidiomycota</taxon>
        <taxon>Pucciniomycotina</taxon>
        <taxon>Microbotryomycetes</taxon>
        <taxon>Microbotryales</taxon>
        <taxon>Microbotryaceae</taxon>
        <taxon>Microbotryum</taxon>
    </lineage>
</organism>
<feature type="compositionally biased region" description="Polar residues" evidence="1">
    <location>
        <begin position="227"/>
        <end position="240"/>
    </location>
</feature>
<dbReference type="Proteomes" id="UP000198372">
    <property type="component" value="Unassembled WGS sequence"/>
</dbReference>
<feature type="region of interest" description="Disordered" evidence="1">
    <location>
        <begin position="280"/>
        <end position="458"/>
    </location>
</feature>
<keyword evidence="3" id="KW-1185">Reference proteome</keyword>
<sequence length="612" mass="66855">MASPFEPSPASSPSTSSLGIASTSSLAPPSSSMAQPTAHDWYILRTLHQQIYGYQHALFRPHDGPHAVAPIPMHVAIPPPPDALSLSSSSSSLAFALPMGSPPPLPSGPLPTILVSPNYAPAIPPDKEMRVQAPLNRQQRPSQPQQRRPPKISKGKKKLEKQLKQGLLARKQMQLEKILLNYDTDTTPTANKIMSGPSTKPVTTVPPLESAISETTTSTAPRPVSHSIPSPSLVSGSTNPIPMVPLAEEAPAAGDATLSTASIDQVRSEEVLRAMLKGGLARSKVLSTKQPATAPKSATSSLTRDSANSAIHVGNDNARIGIGAKDKGKRKAPPQEIEVITLDDDDDGEIEEGEIPVDPVERRKSRTTQSPTAKKSTAAPIPIPFPQPRPKKRRKSFEVEIEDMDGSPPRGDFEYDQVPRGPRHQMNYPHQRHDLATSPSSHLIQVSPLPLVPPPWSSRIYDRWADQEPGEVLHPIVESSQSPSKSVPQYSPQQPFPPQPHNRFEQSHQFQQSQQQRPFPQQPPASHPPPPPKSPQQRQMMFNQDAARSRQNDRAQWQFERDPYHGYEPPVPIQTQKTPLSHPFHAGQASPAHSYFSDPRPSGFGANSRPPL</sequence>
<feature type="compositionally biased region" description="Polar residues" evidence="1">
    <location>
        <begin position="478"/>
        <end position="487"/>
    </location>
</feature>
<feature type="region of interest" description="Disordered" evidence="1">
    <location>
        <begin position="134"/>
        <end position="161"/>
    </location>
</feature>
<feature type="compositionally biased region" description="Low complexity" evidence="1">
    <location>
        <begin position="507"/>
        <end position="519"/>
    </location>
</feature>
<feature type="region of interest" description="Disordered" evidence="1">
    <location>
        <begin position="471"/>
        <end position="612"/>
    </location>
</feature>
<name>A0A238F7S6_9BASI</name>
<dbReference type="EMBL" id="FMSP01000005">
    <property type="protein sequence ID" value="SCV69922.1"/>
    <property type="molecule type" value="Genomic_DNA"/>
</dbReference>
<evidence type="ECO:0000256" key="1">
    <source>
        <dbReference type="SAM" id="MobiDB-lite"/>
    </source>
</evidence>
<feature type="region of interest" description="Disordered" evidence="1">
    <location>
        <begin position="212"/>
        <end position="244"/>
    </location>
</feature>
<feature type="compositionally biased region" description="Acidic residues" evidence="1">
    <location>
        <begin position="341"/>
        <end position="355"/>
    </location>
</feature>